<gene>
    <name evidence="1" type="ORF">E5990_06515</name>
</gene>
<evidence type="ECO:0000313" key="2">
    <source>
        <dbReference type="Proteomes" id="UP000305401"/>
    </source>
</evidence>
<comment type="caution">
    <text evidence="1">The sequence shown here is derived from an EMBL/GenBank/DDBJ whole genome shotgun (WGS) entry which is preliminary data.</text>
</comment>
<sequence>MKQHPDTESALLSRLNRHSGMTVPEGYFESFAQNMSDILPEQPWEKINENPDGKVLPAPGIWHKIKPYAYLAAMFSGVWLMMWVFGDILNRTSPQMTDNPVIASVLGTDRLYDFYNDNIDEYELMEELCDEGIVFTDLEF</sequence>
<reference evidence="1" key="1">
    <citation type="submission" date="2019-04" db="EMBL/GenBank/DDBJ databases">
        <title>Microbes associate with the intestines of laboratory mice.</title>
        <authorList>
            <person name="Navarre W."/>
            <person name="Wong E."/>
            <person name="Huang K.C."/>
            <person name="Tropini C."/>
            <person name="Ng K."/>
            <person name="Yu B."/>
        </authorList>
    </citation>
    <scope>NUCLEOTIDE SEQUENCE</scope>
    <source>
        <strain evidence="1">NM86_A22</strain>
    </source>
</reference>
<keyword evidence="2" id="KW-1185">Reference proteome</keyword>
<protein>
    <submittedName>
        <fullName evidence="1">Uncharacterized protein</fullName>
    </submittedName>
</protein>
<evidence type="ECO:0000313" key="1">
    <source>
        <dbReference type="EMBL" id="THG50610.1"/>
    </source>
</evidence>
<proteinExistence type="predicted"/>
<accession>A0AC61S5B8</accession>
<name>A0AC61S5B8_9BACT</name>
<organism evidence="1 2">
    <name type="scientific">Muribaculum caecicola</name>
    <dbReference type="NCBI Taxonomy" id="3038144"/>
    <lineage>
        <taxon>Bacteria</taxon>
        <taxon>Pseudomonadati</taxon>
        <taxon>Bacteroidota</taxon>
        <taxon>Bacteroidia</taxon>
        <taxon>Bacteroidales</taxon>
        <taxon>Muribaculaceae</taxon>
        <taxon>Muribaculum</taxon>
    </lineage>
</organism>
<dbReference type="Proteomes" id="UP000305401">
    <property type="component" value="Unassembled WGS sequence"/>
</dbReference>
<dbReference type="EMBL" id="SSTG01000070">
    <property type="protein sequence ID" value="THG50610.1"/>
    <property type="molecule type" value="Genomic_DNA"/>
</dbReference>